<dbReference type="Pfam" id="PF00009">
    <property type="entry name" value="GTP_EFTU"/>
    <property type="match status" value="1"/>
</dbReference>
<dbReference type="EMBL" id="LFJN01000015">
    <property type="protein sequence ID" value="KPI39221.1"/>
    <property type="molecule type" value="Genomic_DNA"/>
</dbReference>
<feature type="domain" description="Tr-type G" evidence="2">
    <location>
        <begin position="290"/>
        <end position="550"/>
    </location>
</feature>
<feature type="region of interest" description="Disordered" evidence="1">
    <location>
        <begin position="14"/>
        <end position="54"/>
    </location>
</feature>
<dbReference type="AlphaFoldDB" id="A0A0N0NLF0"/>
<evidence type="ECO:0000259" key="2">
    <source>
        <dbReference type="Pfam" id="PF00009"/>
    </source>
</evidence>
<dbReference type="GO" id="GO:0003746">
    <property type="term" value="F:translation elongation factor activity"/>
    <property type="evidence" value="ECO:0007669"/>
    <property type="project" value="TreeGrafter"/>
</dbReference>
<dbReference type="SUPFAM" id="SSF52540">
    <property type="entry name" value="P-loop containing nucleoside triphosphate hydrolases"/>
    <property type="match status" value="1"/>
</dbReference>
<dbReference type="InterPro" id="IPR027417">
    <property type="entry name" value="P-loop_NTPase"/>
</dbReference>
<evidence type="ECO:0000313" key="3">
    <source>
        <dbReference type="EMBL" id="KPI39221.1"/>
    </source>
</evidence>
<evidence type="ECO:0000313" key="4">
    <source>
        <dbReference type="Proteomes" id="UP000038010"/>
    </source>
</evidence>
<feature type="region of interest" description="Disordered" evidence="1">
    <location>
        <begin position="258"/>
        <end position="283"/>
    </location>
</feature>
<dbReference type="PANTHER" id="PTHR43721:SF30">
    <property type="entry name" value="TR-TYPE G DOMAIN-CONTAINING PROTEIN"/>
    <property type="match status" value="1"/>
</dbReference>
<reference evidence="3 4" key="1">
    <citation type="submission" date="2015-06" db="EMBL/GenBank/DDBJ databases">
        <title>Draft genome of the ant-associated black yeast Phialophora attae CBS 131958.</title>
        <authorList>
            <person name="Moreno L.F."/>
            <person name="Stielow B.J."/>
            <person name="de Hoog S."/>
            <person name="Vicente V.A."/>
            <person name="Weiss V.A."/>
            <person name="de Vries M."/>
            <person name="Cruz L.M."/>
            <person name="Souza E.M."/>
        </authorList>
    </citation>
    <scope>NUCLEOTIDE SEQUENCE [LARGE SCALE GENOMIC DNA]</scope>
    <source>
        <strain evidence="3 4">CBS 131958</strain>
    </source>
</reference>
<feature type="compositionally biased region" description="Basic and acidic residues" evidence="1">
    <location>
        <begin position="44"/>
        <end position="54"/>
    </location>
</feature>
<protein>
    <submittedName>
        <fullName evidence="3">GTP-binding protein 2</fullName>
    </submittedName>
</protein>
<dbReference type="GO" id="GO:0005525">
    <property type="term" value="F:GTP binding"/>
    <property type="evidence" value="ECO:0007669"/>
    <property type="project" value="InterPro"/>
</dbReference>
<dbReference type="OrthoDB" id="5342685at2759"/>
<proteinExistence type="predicted"/>
<evidence type="ECO:0000256" key="1">
    <source>
        <dbReference type="SAM" id="MobiDB-lite"/>
    </source>
</evidence>
<accession>A0A0N0NLF0</accession>
<gene>
    <name evidence="3" type="ORF">AB675_5061</name>
</gene>
<name>A0A0N0NLF0_9EURO</name>
<dbReference type="Gene3D" id="3.40.50.300">
    <property type="entry name" value="P-loop containing nucleotide triphosphate hydrolases"/>
    <property type="match status" value="1"/>
</dbReference>
<dbReference type="PANTHER" id="PTHR43721">
    <property type="entry name" value="ELONGATION FACTOR TU-RELATED"/>
    <property type="match status" value="1"/>
</dbReference>
<dbReference type="Proteomes" id="UP000038010">
    <property type="component" value="Unassembled WGS sequence"/>
</dbReference>
<feature type="compositionally biased region" description="Polar residues" evidence="1">
    <location>
        <begin position="16"/>
        <end position="31"/>
    </location>
</feature>
<dbReference type="RefSeq" id="XP_017999184.1">
    <property type="nucleotide sequence ID" value="XM_018145243.1"/>
</dbReference>
<dbReference type="GO" id="GO:0003924">
    <property type="term" value="F:GTPase activity"/>
    <property type="evidence" value="ECO:0007669"/>
    <property type="project" value="InterPro"/>
</dbReference>
<dbReference type="VEuPathDB" id="FungiDB:AB675_5061"/>
<comment type="caution">
    <text evidence="3">The sequence shown here is derived from an EMBL/GenBank/DDBJ whole genome shotgun (WGS) entry which is preliminary data.</text>
</comment>
<dbReference type="InterPro" id="IPR050055">
    <property type="entry name" value="EF-Tu_GTPase"/>
</dbReference>
<keyword evidence="4" id="KW-1185">Reference proteome</keyword>
<sequence>MSSIFTFQDELPRIQSPWSTPGTSTPQTQHSLHLGNVPGANADGRSRLEPEKQDGPCEYKLHLLLRPRRHFVSTSTASVGSTAPLPLRPAPIAALSTSGRSVSDTFLRRASYQPSPQTRQARLQQLTTQLLWRLQQSSPFHSSSNAELVLPLLPEATPRLGVPDRPARLLPGLEESQGALYEIGVADDGTLVGLIEDELEESLNNLRAMAASLGCVVDILRKVVVGDCVWSTTSDEQDPVQHEATLYAAEVLVQPDSRSSPAKGVIGDQAQTSQHSSEAARPVSATEQLRVVLTGSSAAGKSSLLGTLTTSSLDNGRGKSRLSLLKHRHEISSGITSSVAHELLGYKTGDAPDFVVNYSSGDVSTWTDIHGLADRLCFALDSPGLARFGKSTYRALISWKPDWTCVCIAADDVDVGTTPQPLVNETFADSSLAHLDLCLKLGLSIVVVITKMDLATKTRLRTILARILTCLKGAGKKPVLLSVGPMPTSTFSLDSTEPLLDTQHVTTDESTEVDSVVTSLQAETDETLSVPIVMTSTVSGSGIGKLHRLLSRLPIRSKDVAPMSDRWGETKQFQVDEVFSIPPVRIYNAEHEARAEFPSGVVLCGRVDRQSITVDDSMFLGPFSNELTTKVTAPRSKSLSAQDLRRPSFSADHMPFRANDQDRTPSHAFVRVRVVSLRNLRLPVRQLSVGDVGTIGVEAFGHGSLTRARKGMVLSSEDLSANVRQGFVASFPANDFLVASPPLILGGHATVYFNSARAAIKVVALELVEDSENQGASLAEVFAFDGDQDREEDVGQRSVNITVRFANTVECVREGDQVLVVPTFSAAGPVTGPVSSTGSMTGFVGTIVGTVP</sequence>
<dbReference type="InterPro" id="IPR000795">
    <property type="entry name" value="T_Tr_GTP-bd_dom"/>
</dbReference>
<organism evidence="3 4">
    <name type="scientific">Cyphellophora attinorum</name>
    <dbReference type="NCBI Taxonomy" id="1664694"/>
    <lineage>
        <taxon>Eukaryota</taxon>
        <taxon>Fungi</taxon>
        <taxon>Dikarya</taxon>
        <taxon>Ascomycota</taxon>
        <taxon>Pezizomycotina</taxon>
        <taxon>Eurotiomycetes</taxon>
        <taxon>Chaetothyriomycetidae</taxon>
        <taxon>Chaetothyriales</taxon>
        <taxon>Cyphellophoraceae</taxon>
        <taxon>Cyphellophora</taxon>
    </lineage>
</organism>
<dbReference type="GeneID" id="28737123"/>